<gene>
    <name evidence="1" type="ORF">MENTE1834_LOCUS7792</name>
</gene>
<proteinExistence type="predicted"/>
<protein>
    <submittedName>
        <fullName evidence="1">Uncharacterized protein</fullName>
    </submittedName>
</protein>
<keyword evidence="2" id="KW-1185">Reference proteome</keyword>
<dbReference type="Proteomes" id="UP001497535">
    <property type="component" value="Unassembled WGS sequence"/>
</dbReference>
<comment type="caution">
    <text evidence="1">The sequence shown here is derived from an EMBL/GenBank/DDBJ whole genome shotgun (WGS) entry which is preliminary data.</text>
</comment>
<sequence>MALRRYGLAPFWAVPYFSLYSLLKTIDTMTTSHGSLIETRTAVLTAGKRGPMLLQDSVFLDELMKFDRERIPERVVHAKGAAAFGFFVVTNDITKYTKASIFAKIGKRTPCFFRFSTVGGFWIFLKINKGERVRTEVKGQGVRRSSQGPHKGSRTESA</sequence>
<evidence type="ECO:0000313" key="2">
    <source>
        <dbReference type="Proteomes" id="UP001497535"/>
    </source>
</evidence>
<name>A0ACB0Y561_MELEN</name>
<dbReference type="EMBL" id="CAVMJV010000006">
    <property type="protein sequence ID" value="CAK5032328.1"/>
    <property type="molecule type" value="Genomic_DNA"/>
</dbReference>
<evidence type="ECO:0000313" key="1">
    <source>
        <dbReference type="EMBL" id="CAK5032328.1"/>
    </source>
</evidence>
<reference evidence="1" key="1">
    <citation type="submission" date="2023-11" db="EMBL/GenBank/DDBJ databases">
        <authorList>
            <person name="Poullet M."/>
        </authorList>
    </citation>
    <scope>NUCLEOTIDE SEQUENCE</scope>
    <source>
        <strain evidence="1">E1834</strain>
    </source>
</reference>
<organism evidence="1 2">
    <name type="scientific">Meloidogyne enterolobii</name>
    <name type="common">Root-knot nematode worm</name>
    <name type="synonym">Meloidogyne mayaguensis</name>
    <dbReference type="NCBI Taxonomy" id="390850"/>
    <lineage>
        <taxon>Eukaryota</taxon>
        <taxon>Metazoa</taxon>
        <taxon>Ecdysozoa</taxon>
        <taxon>Nematoda</taxon>
        <taxon>Chromadorea</taxon>
        <taxon>Rhabditida</taxon>
        <taxon>Tylenchina</taxon>
        <taxon>Tylenchomorpha</taxon>
        <taxon>Tylenchoidea</taxon>
        <taxon>Meloidogynidae</taxon>
        <taxon>Meloidogyninae</taxon>
        <taxon>Meloidogyne</taxon>
    </lineage>
</organism>
<accession>A0ACB0Y561</accession>